<keyword evidence="10 11" id="KW-0539">Nucleus</keyword>
<proteinExistence type="inferred from homology"/>
<evidence type="ECO:0000256" key="4">
    <source>
        <dbReference type="ARBA" id="ARBA00014973"/>
    </source>
</evidence>
<dbReference type="EMBL" id="RWGY01000039">
    <property type="protein sequence ID" value="TVU12429.1"/>
    <property type="molecule type" value="Genomic_DNA"/>
</dbReference>
<evidence type="ECO:0000256" key="1">
    <source>
        <dbReference type="ARBA" id="ARBA00003357"/>
    </source>
</evidence>
<comment type="similarity">
    <text evidence="3 11">Belongs to the ELOF1 family.</text>
</comment>
<evidence type="ECO:0000313" key="12">
    <source>
        <dbReference type="EMBL" id="TVU12429.1"/>
    </source>
</evidence>
<gene>
    <name evidence="12" type="ORF">EJB05_46073</name>
</gene>
<dbReference type="Gramene" id="TVU12429">
    <property type="protein sequence ID" value="TVU12429"/>
    <property type="gene ID" value="EJB05_46073"/>
</dbReference>
<dbReference type="OrthoDB" id="445983at2759"/>
<evidence type="ECO:0000256" key="3">
    <source>
        <dbReference type="ARBA" id="ARBA00009730"/>
    </source>
</evidence>
<organism evidence="12 13">
    <name type="scientific">Eragrostis curvula</name>
    <name type="common">weeping love grass</name>
    <dbReference type="NCBI Taxonomy" id="38414"/>
    <lineage>
        <taxon>Eukaryota</taxon>
        <taxon>Viridiplantae</taxon>
        <taxon>Streptophyta</taxon>
        <taxon>Embryophyta</taxon>
        <taxon>Tracheophyta</taxon>
        <taxon>Spermatophyta</taxon>
        <taxon>Magnoliopsida</taxon>
        <taxon>Liliopsida</taxon>
        <taxon>Poales</taxon>
        <taxon>Poaceae</taxon>
        <taxon>PACMAD clade</taxon>
        <taxon>Chloridoideae</taxon>
        <taxon>Eragrostideae</taxon>
        <taxon>Eragrostidinae</taxon>
        <taxon>Eragrostis</taxon>
    </lineage>
</organism>
<evidence type="ECO:0000256" key="7">
    <source>
        <dbReference type="ARBA" id="ARBA00022833"/>
    </source>
</evidence>
<keyword evidence="7 11" id="KW-0862">Zinc</keyword>
<dbReference type="InterPro" id="IPR038567">
    <property type="entry name" value="T_Elf1_sf"/>
</dbReference>
<dbReference type="Proteomes" id="UP000324897">
    <property type="component" value="Chromosome 3"/>
</dbReference>
<accession>A0A5J9TLZ8</accession>
<dbReference type="GO" id="GO:0006368">
    <property type="term" value="P:transcription elongation by RNA polymerase II"/>
    <property type="evidence" value="ECO:0007669"/>
    <property type="project" value="TreeGrafter"/>
</dbReference>
<keyword evidence="9 11" id="KW-0804">Transcription</keyword>
<evidence type="ECO:0000256" key="8">
    <source>
        <dbReference type="ARBA" id="ARBA00023015"/>
    </source>
</evidence>
<reference evidence="12 13" key="1">
    <citation type="journal article" date="2019" name="Sci. Rep.">
        <title>A high-quality genome of Eragrostis curvula grass provides insights into Poaceae evolution and supports new strategies to enhance forage quality.</title>
        <authorList>
            <person name="Carballo J."/>
            <person name="Santos B.A.C.M."/>
            <person name="Zappacosta D."/>
            <person name="Garbus I."/>
            <person name="Selva J.P."/>
            <person name="Gallo C.A."/>
            <person name="Diaz A."/>
            <person name="Albertini E."/>
            <person name="Caccamo M."/>
            <person name="Echenique V."/>
        </authorList>
    </citation>
    <scope>NUCLEOTIDE SEQUENCE [LARGE SCALE GENOMIC DNA]</scope>
    <source>
        <strain evidence="13">cv. Victoria</strain>
        <tissue evidence="12">Leaf</tissue>
    </source>
</reference>
<dbReference type="PANTHER" id="PTHR20934">
    <property type="entry name" value="TRANSCRIPTION ELONGATION FACTOR 1 HOMOLOG"/>
    <property type="match status" value="1"/>
</dbReference>
<keyword evidence="8 11" id="KW-0805">Transcription regulation</keyword>
<evidence type="ECO:0000256" key="10">
    <source>
        <dbReference type="ARBA" id="ARBA00023242"/>
    </source>
</evidence>
<dbReference type="Pfam" id="PF05129">
    <property type="entry name" value="Zn_ribbon_Elf1"/>
    <property type="match status" value="1"/>
</dbReference>
<dbReference type="InterPro" id="IPR007808">
    <property type="entry name" value="Elf1"/>
</dbReference>
<evidence type="ECO:0000256" key="6">
    <source>
        <dbReference type="ARBA" id="ARBA00022771"/>
    </source>
</evidence>
<dbReference type="GO" id="GO:0008270">
    <property type="term" value="F:zinc ion binding"/>
    <property type="evidence" value="ECO:0007669"/>
    <property type="project" value="UniProtKB-KW"/>
</dbReference>
<keyword evidence="5 11" id="KW-0479">Metal-binding</keyword>
<evidence type="ECO:0000256" key="2">
    <source>
        <dbReference type="ARBA" id="ARBA00004123"/>
    </source>
</evidence>
<dbReference type="GO" id="GO:0008023">
    <property type="term" value="C:transcription elongation factor complex"/>
    <property type="evidence" value="ECO:0007669"/>
    <property type="project" value="TreeGrafter"/>
</dbReference>
<evidence type="ECO:0000256" key="9">
    <source>
        <dbReference type="ARBA" id="ARBA00023163"/>
    </source>
</evidence>
<comment type="function">
    <text evidence="1 11">Transcription elongation factor implicated in the maintenance of proper chromatin structure in actively transcribed regions.</text>
</comment>
<comment type="subcellular location">
    <subcellularLocation>
        <location evidence="2 11">Nucleus</location>
    </subcellularLocation>
</comment>
<evidence type="ECO:0000313" key="13">
    <source>
        <dbReference type="Proteomes" id="UP000324897"/>
    </source>
</evidence>
<sequence>MGKRKSRSAKSAAPKKKLPKLDKVFTCPFCSHPGSVECRIEPELEIAEASCGICEESYSTTAHSLTEPIDVYAEWIDECELANENPPRRLLRPPAAPELRQRR</sequence>
<dbReference type="AlphaFoldDB" id="A0A5J9TLZ8"/>
<keyword evidence="13" id="KW-1185">Reference proteome</keyword>
<evidence type="ECO:0000256" key="11">
    <source>
        <dbReference type="RuleBase" id="RU364033"/>
    </source>
</evidence>
<name>A0A5J9TLZ8_9POAL</name>
<dbReference type="FunFam" id="2.20.25.190:FF:000001">
    <property type="entry name" value="Transcription elongation factor 1 homolog"/>
    <property type="match status" value="1"/>
</dbReference>
<dbReference type="SUPFAM" id="SSF57783">
    <property type="entry name" value="Zinc beta-ribbon"/>
    <property type="match status" value="1"/>
</dbReference>
<dbReference type="PANTHER" id="PTHR20934:SF21">
    <property type="entry name" value="TRANSCRIPTION ELONGATION FACTOR 1 HOMOLOG"/>
    <property type="match status" value="1"/>
</dbReference>
<dbReference type="Gene3D" id="2.20.25.190">
    <property type="match status" value="1"/>
</dbReference>
<keyword evidence="6 11" id="KW-0863">Zinc-finger</keyword>
<protein>
    <recommendedName>
        <fullName evidence="4 11">Transcription elongation factor 1 homolog</fullName>
    </recommendedName>
</protein>
<dbReference type="GO" id="GO:0000993">
    <property type="term" value="F:RNA polymerase II complex binding"/>
    <property type="evidence" value="ECO:0007669"/>
    <property type="project" value="TreeGrafter"/>
</dbReference>
<feature type="non-terminal residue" evidence="12">
    <location>
        <position position="1"/>
    </location>
</feature>
<evidence type="ECO:0000256" key="5">
    <source>
        <dbReference type="ARBA" id="ARBA00022723"/>
    </source>
</evidence>
<comment type="caution">
    <text evidence="12">The sequence shown here is derived from an EMBL/GenBank/DDBJ whole genome shotgun (WGS) entry which is preliminary data.</text>
</comment>